<keyword evidence="2" id="KW-0408">Iron</keyword>
<dbReference type="OMA" id="IHILESW"/>
<keyword evidence="1" id="KW-0479">Metal-binding</keyword>
<gene>
    <name evidence="4" type="ORF">CEY00_Acc13559</name>
</gene>
<dbReference type="OrthoDB" id="3945418at2759"/>
<evidence type="ECO:0000256" key="1">
    <source>
        <dbReference type="ARBA" id="ARBA00022723"/>
    </source>
</evidence>
<feature type="transmembrane region" description="Helical" evidence="3">
    <location>
        <begin position="6"/>
        <end position="33"/>
    </location>
</feature>
<dbReference type="PANTHER" id="PTHR24286:SF37">
    <property type="entry name" value="CYTOCHROME P450 724B1"/>
    <property type="match status" value="1"/>
</dbReference>
<dbReference type="InterPro" id="IPR036396">
    <property type="entry name" value="Cyt_P450_sf"/>
</dbReference>
<accession>A0A2R6QWE2</accession>
<dbReference type="GO" id="GO:0020037">
    <property type="term" value="F:heme binding"/>
    <property type="evidence" value="ECO:0007669"/>
    <property type="project" value="InterPro"/>
</dbReference>
<dbReference type="InParanoid" id="A0A2R6QWE2"/>
<dbReference type="EMBL" id="NKQK01000012">
    <property type="protein sequence ID" value="PSS16060.1"/>
    <property type="molecule type" value="Genomic_DNA"/>
</dbReference>
<proteinExistence type="predicted"/>
<dbReference type="GO" id="GO:0005506">
    <property type="term" value="F:iron ion binding"/>
    <property type="evidence" value="ECO:0007669"/>
    <property type="project" value="InterPro"/>
</dbReference>
<evidence type="ECO:0000313" key="4">
    <source>
        <dbReference type="EMBL" id="PSS16060.1"/>
    </source>
</evidence>
<reference evidence="5" key="2">
    <citation type="journal article" date="2018" name="BMC Genomics">
        <title>A manually annotated Actinidia chinensis var. chinensis (kiwifruit) genome highlights the challenges associated with draft genomes and gene prediction in plants.</title>
        <authorList>
            <person name="Pilkington S.M."/>
            <person name="Crowhurst R."/>
            <person name="Hilario E."/>
            <person name="Nardozza S."/>
            <person name="Fraser L."/>
            <person name="Peng Y."/>
            <person name="Gunaseelan K."/>
            <person name="Simpson R."/>
            <person name="Tahir J."/>
            <person name="Deroles S.C."/>
            <person name="Templeton K."/>
            <person name="Luo Z."/>
            <person name="Davy M."/>
            <person name="Cheng C."/>
            <person name="McNeilage M."/>
            <person name="Scaglione D."/>
            <person name="Liu Y."/>
            <person name="Zhang Q."/>
            <person name="Datson P."/>
            <person name="De Silva N."/>
            <person name="Gardiner S.E."/>
            <person name="Bassett H."/>
            <person name="Chagne D."/>
            <person name="McCallum J."/>
            <person name="Dzierzon H."/>
            <person name="Deng C."/>
            <person name="Wang Y.Y."/>
            <person name="Barron L."/>
            <person name="Manako K."/>
            <person name="Bowen J."/>
            <person name="Foster T.M."/>
            <person name="Erridge Z.A."/>
            <person name="Tiffin H."/>
            <person name="Waite C.N."/>
            <person name="Davies K.M."/>
            <person name="Grierson E.P."/>
            <person name="Laing W.A."/>
            <person name="Kirk R."/>
            <person name="Chen X."/>
            <person name="Wood M."/>
            <person name="Montefiori M."/>
            <person name="Brummell D.A."/>
            <person name="Schwinn K.E."/>
            <person name="Catanach A."/>
            <person name="Fullerton C."/>
            <person name="Li D."/>
            <person name="Meiyalaghan S."/>
            <person name="Nieuwenhuizen N."/>
            <person name="Read N."/>
            <person name="Prakash R."/>
            <person name="Hunter D."/>
            <person name="Zhang H."/>
            <person name="McKenzie M."/>
            <person name="Knabel M."/>
            <person name="Harris A."/>
            <person name="Allan A.C."/>
            <person name="Gleave A."/>
            <person name="Chen A."/>
            <person name="Janssen B.J."/>
            <person name="Plunkett B."/>
            <person name="Ampomah-Dwamena C."/>
            <person name="Voogd C."/>
            <person name="Leif D."/>
            <person name="Lafferty D."/>
            <person name="Souleyre E.J.F."/>
            <person name="Varkonyi-Gasic E."/>
            <person name="Gambi F."/>
            <person name="Hanley J."/>
            <person name="Yao J.L."/>
            <person name="Cheung J."/>
            <person name="David K.M."/>
            <person name="Warren B."/>
            <person name="Marsh K."/>
            <person name="Snowden K.C."/>
            <person name="Lin-Wang K."/>
            <person name="Brian L."/>
            <person name="Martinez-Sanchez M."/>
            <person name="Wang M."/>
            <person name="Ileperuma N."/>
            <person name="Macnee N."/>
            <person name="Campin R."/>
            <person name="McAtee P."/>
            <person name="Drummond R.S.M."/>
            <person name="Espley R.V."/>
            <person name="Ireland H.S."/>
            <person name="Wu R."/>
            <person name="Atkinson R.G."/>
            <person name="Karunairetnam S."/>
            <person name="Bulley S."/>
            <person name="Chunkath S."/>
            <person name="Hanley Z."/>
            <person name="Storey R."/>
            <person name="Thrimawithana A.H."/>
            <person name="Thomson S."/>
            <person name="David C."/>
            <person name="Testolin R."/>
            <person name="Huang H."/>
            <person name="Hellens R.P."/>
            <person name="Schaffer R.J."/>
        </authorList>
    </citation>
    <scope>NUCLEOTIDE SEQUENCE [LARGE SCALE GENOMIC DNA]</scope>
    <source>
        <strain evidence="5">cv. Red5</strain>
    </source>
</reference>
<dbReference type="AlphaFoldDB" id="A0A2R6QWE2"/>
<sequence>MGVGGFWFVMSLGLVGLVLGLGLVLNHFLPLFLNFGSHLPRGSFGWPLLGETLAFLKPHPSNSIGAFLQDHCSSLLGMGKCSSPTCSSPPQWCHVTELNYFILQNEDKLFQCSYPKPIHGILGEISMLVAVGDIHKRLRNVAVSLVTTIKSKPEFPSDMEKIAIHILESWRGRNQVLFCEEARKFTFNVIAKQVLGLTPDEPQTAEILQDFLTFMKGLISLPLYIPGTPYARAAKARRRLCCTVKAIIEERRRDARGKYSERSDFVEILLRVDSLSQDEKVSFGLSFGRL</sequence>
<dbReference type="Gramene" id="PSS16060">
    <property type="protein sequence ID" value="PSS16060"/>
    <property type="gene ID" value="CEY00_Acc13559"/>
</dbReference>
<dbReference type="PANTHER" id="PTHR24286">
    <property type="entry name" value="CYTOCHROME P450 26"/>
    <property type="match status" value="1"/>
</dbReference>
<dbReference type="GO" id="GO:0016132">
    <property type="term" value="P:brassinosteroid biosynthetic process"/>
    <property type="evidence" value="ECO:0007669"/>
    <property type="project" value="TreeGrafter"/>
</dbReference>
<dbReference type="STRING" id="1590841.A0A2R6QWE2"/>
<keyword evidence="3" id="KW-0812">Transmembrane</keyword>
<evidence type="ECO:0000313" key="5">
    <source>
        <dbReference type="Proteomes" id="UP000241394"/>
    </source>
</evidence>
<dbReference type="Proteomes" id="UP000241394">
    <property type="component" value="Chromosome LG12"/>
</dbReference>
<dbReference type="SUPFAM" id="SSF48264">
    <property type="entry name" value="Cytochrome P450"/>
    <property type="match status" value="1"/>
</dbReference>
<evidence type="ECO:0000256" key="2">
    <source>
        <dbReference type="ARBA" id="ARBA00023004"/>
    </source>
</evidence>
<organism evidence="4 5">
    <name type="scientific">Actinidia chinensis var. chinensis</name>
    <name type="common">Chinese soft-hair kiwi</name>
    <dbReference type="NCBI Taxonomy" id="1590841"/>
    <lineage>
        <taxon>Eukaryota</taxon>
        <taxon>Viridiplantae</taxon>
        <taxon>Streptophyta</taxon>
        <taxon>Embryophyta</taxon>
        <taxon>Tracheophyta</taxon>
        <taxon>Spermatophyta</taxon>
        <taxon>Magnoliopsida</taxon>
        <taxon>eudicotyledons</taxon>
        <taxon>Gunneridae</taxon>
        <taxon>Pentapetalae</taxon>
        <taxon>asterids</taxon>
        <taxon>Ericales</taxon>
        <taxon>Actinidiaceae</taxon>
        <taxon>Actinidia</taxon>
    </lineage>
</organism>
<protein>
    <submittedName>
        <fullName evidence="4">Cytochrome P450 724B1 like</fullName>
    </submittedName>
</protein>
<keyword evidence="3" id="KW-0472">Membrane</keyword>
<dbReference type="GO" id="GO:0004497">
    <property type="term" value="F:monooxygenase activity"/>
    <property type="evidence" value="ECO:0007669"/>
    <property type="project" value="InterPro"/>
</dbReference>
<evidence type="ECO:0000256" key="3">
    <source>
        <dbReference type="SAM" id="Phobius"/>
    </source>
</evidence>
<keyword evidence="5" id="KW-1185">Reference proteome</keyword>
<comment type="caution">
    <text evidence="4">The sequence shown here is derived from an EMBL/GenBank/DDBJ whole genome shotgun (WGS) entry which is preliminary data.</text>
</comment>
<dbReference type="GO" id="GO:0010268">
    <property type="term" value="P:brassinosteroid homeostasis"/>
    <property type="evidence" value="ECO:0007669"/>
    <property type="project" value="TreeGrafter"/>
</dbReference>
<keyword evidence="3" id="KW-1133">Transmembrane helix</keyword>
<dbReference type="Gene3D" id="1.10.630.10">
    <property type="entry name" value="Cytochrome P450"/>
    <property type="match status" value="1"/>
</dbReference>
<dbReference type="GO" id="GO:0016705">
    <property type="term" value="F:oxidoreductase activity, acting on paired donors, with incorporation or reduction of molecular oxygen"/>
    <property type="evidence" value="ECO:0007669"/>
    <property type="project" value="InterPro"/>
</dbReference>
<dbReference type="GO" id="GO:0016125">
    <property type="term" value="P:sterol metabolic process"/>
    <property type="evidence" value="ECO:0007669"/>
    <property type="project" value="TreeGrafter"/>
</dbReference>
<reference evidence="4 5" key="1">
    <citation type="submission" date="2017-07" db="EMBL/GenBank/DDBJ databases">
        <title>An improved, manually edited Actinidia chinensis var. chinensis (kiwifruit) genome highlights the challenges associated with draft genomes and gene prediction in plants.</title>
        <authorList>
            <person name="Pilkington S."/>
            <person name="Crowhurst R."/>
            <person name="Hilario E."/>
            <person name="Nardozza S."/>
            <person name="Fraser L."/>
            <person name="Peng Y."/>
            <person name="Gunaseelan K."/>
            <person name="Simpson R."/>
            <person name="Tahir J."/>
            <person name="Deroles S."/>
            <person name="Templeton K."/>
            <person name="Luo Z."/>
            <person name="Davy M."/>
            <person name="Cheng C."/>
            <person name="Mcneilage M."/>
            <person name="Scaglione D."/>
            <person name="Liu Y."/>
            <person name="Zhang Q."/>
            <person name="Datson P."/>
            <person name="De Silva N."/>
            <person name="Gardiner S."/>
            <person name="Bassett H."/>
            <person name="Chagne D."/>
            <person name="Mccallum J."/>
            <person name="Dzierzon H."/>
            <person name="Deng C."/>
            <person name="Wang Y.-Y."/>
            <person name="Barron N."/>
            <person name="Manako K."/>
            <person name="Bowen J."/>
            <person name="Foster T."/>
            <person name="Erridge Z."/>
            <person name="Tiffin H."/>
            <person name="Waite C."/>
            <person name="Davies K."/>
            <person name="Grierson E."/>
            <person name="Laing W."/>
            <person name="Kirk R."/>
            <person name="Chen X."/>
            <person name="Wood M."/>
            <person name="Montefiori M."/>
            <person name="Brummell D."/>
            <person name="Schwinn K."/>
            <person name="Catanach A."/>
            <person name="Fullerton C."/>
            <person name="Li D."/>
            <person name="Meiyalaghan S."/>
            <person name="Nieuwenhuizen N."/>
            <person name="Read N."/>
            <person name="Prakash R."/>
            <person name="Hunter D."/>
            <person name="Zhang H."/>
            <person name="Mckenzie M."/>
            <person name="Knabel M."/>
            <person name="Harris A."/>
            <person name="Allan A."/>
            <person name="Chen A."/>
            <person name="Janssen B."/>
            <person name="Plunkett B."/>
            <person name="Dwamena C."/>
            <person name="Voogd C."/>
            <person name="Leif D."/>
            <person name="Lafferty D."/>
            <person name="Souleyre E."/>
            <person name="Varkonyi-Gasic E."/>
            <person name="Gambi F."/>
            <person name="Hanley J."/>
            <person name="Yao J.-L."/>
            <person name="Cheung J."/>
            <person name="David K."/>
            <person name="Warren B."/>
            <person name="Marsh K."/>
            <person name="Snowden K."/>
            <person name="Lin-Wang K."/>
            <person name="Brian L."/>
            <person name="Martinez-Sanchez M."/>
            <person name="Wang M."/>
            <person name="Ileperuma N."/>
            <person name="Macnee N."/>
            <person name="Campin R."/>
            <person name="Mcatee P."/>
            <person name="Drummond R."/>
            <person name="Espley R."/>
            <person name="Ireland H."/>
            <person name="Wu R."/>
            <person name="Atkinson R."/>
            <person name="Karunairetnam S."/>
            <person name="Bulley S."/>
            <person name="Chunkath S."/>
            <person name="Hanley Z."/>
            <person name="Storey R."/>
            <person name="Thrimawithana A."/>
            <person name="Thomson S."/>
            <person name="David C."/>
            <person name="Testolin R."/>
        </authorList>
    </citation>
    <scope>NUCLEOTIDE SEQUENCE [LARGE SCALE GENOMIC DNA]</scope>
    <source>
        <strain evidence="5">cv. Red5</strain>
        <tissue evidence="4">Young leaf</tissue>
    </source>
</reference>
<name>A0A2R6QWE2_ACTCC</name>